<dbReference type="AlphaFoldDB" id="A0A914E633"/>
<dbReference type="Proteomes" id="UP000887540">
    <property type="component" value="Unplaced"/>
</dbReference>
<feature type="region of interest" description="Disordered" evidence="1">
    <location>
        <begin position="1"/>
        <end position="30"/>
    </location>
</feature>
<proteinExistence type="predicted"/>
<name>A0A914E633_9BILA</name>
<accession>A0A914E633</accession>
<reference evidence="3" key="1">
    <citation type="submission" date="2022-11" db="UniProtKB">
        <authorList>
            <consortium name="WormBaseParasite"/>
        </authorList>
    </citation>
    <scope>IDENTIFICATION</scope>
</reference>
<evidence type="ECO:0000313" key="3">
    <source>
        <dbReference type="WBParaSite" id="ACRNAN_scaffold595.g28597.t1"/>
    </source>
</evidence>
<keyword evidence="2" id="KW-1185">Reference proteome</keyword>
<protein>
    <submittedName>
        <fullName evidence="3">Uncharacterized protein</fullName>
    </submittedName>
</protein>
<sequence>MAHPSASKPYGFVNQKDDQVSQPNNKFQPDQLVQITEEDLKAFPLSNEKGKRVFKEKDVKKMQFNSIEPENCYFYILETFTENRRMEEAHEPCSNPNQPILSEAPPPYTGSINPWEVVVTPDNSYVNHTKIIEMPNSKNVLDQDIVSAMAVEAAEGTLFQLRIKVNDAITNTFNQVDAPIVKVVALKTAAFAMGTEEAVFIVATAALKTASFATTMAI</sequence>
<dbReference type="WBParaSite" id="ACRNAN_scaffold595.g28597.t1">
    <property type="protein sequence ID" value="ACRNAN_scaffold595.g28597.t1"/>
    <property type="gene ID" value="ACRNAN_scaffold595.g28597"/>
</dbReference>
<organism evidence="2 3">
    <name type="scientific">Acrobeloides nanus</name>
    <dbReference type="NCBI Taxonomy" id="290746"/>
    <lineage>
        <taxon>Eukaryota</taxon>
        <taxon>Metazoa</taxon>
        <taxon>Ecdysozoa</taxon>
        <taxon>Nematoda</taxon>
        <taxon>Chromadorea</taxon>
        <taxon>Rhabditida</taxon>
        <taxon>Tylenchina</taxon>
        <taxon>Cephalobomorpha</taxon>
        <taxon>Cephaloboidea</taxon>
        <taxon>Cephalobidae</taxon>
        <taxon>Acrobeloides</taxon>
    </lineage>
</organism>
<feature type="compositionally biased region" description="Polar residues" evidence="1">
    <location>
        <begin position="20"/>
        <end position="30"/>
    </location>
</feature>
<evidence type="ECO:0000313" key="2">
    <source>
        <dbReference type="Proteomes" id="UP000887540"/>
    </source>
</evidence>
<evidence type="ECO:0000256" key="1">
    <source>
        <dbReference type="SAM" id="MobiDB-lite"/>
    </source>
</evidence>